<evidence type="ECO:0000313" key="4">
    <source>
        <dbReference type="EMBL" id="KAK9840281.1"/>
    </source>
</evidence>
<evidence type="ECO:0000256" key="1">
    <source>
        <dbReference type="SAM" id="MobiDB-lite"/>
    </source>
</evidence>
<feature type="compositionally biased region" description="Polar residues" evidence="1">
    <location>
        <begin position="551"/>
        <end position="566"/>
    </location>
</feature>
<dbReference type="PROSITE" id="PS00455">
    <property type="entry name" value="AMP_BINDING"/>
    <property type="match status" value="1"/>
</dbReference>
<dbReference type="Pfam" id="PF00501">
    <property type="entry name" value="AMP-binding"/>
    <property type="match status" value="1"/>
</dbReference>
<dbReference type="PANTHER" id="PTHR44378">
    <property type="entry name" value="ACYL-ACTIVATING ENZYME 17, PEROXISOMAL-RELATED"/>
    <property type="match status" value="1"/>
</dbReference>
<dbReference type="Gene3D" id="3.30.300.30">
    <property type="match status" value="1"/>
</dbReference>
<dbReference type="InterPro" id="IPR045851">
    <property type="entry name" value="AMP-bd_C_sf"/>
</dbReference>
<dbReference type="InterPro" id="IPR000873">
    <property type="entry name" value="AMP-dep_synth/lig_dom"/>
</dbReference>
<dbReference type="Gene3D" id="3.40.50.12780">
    <property type="entry name" value="N-terminal domain of ligase-like"/>
    <property type="match status" value="1"/>
</dbReference>
<keyword evidence="5" id="KW-1185">Reference proteome</keyword>
<dbReference type="AlphaFoldDB" id="A0AAW1S4B4"/>
<feature type="domain" description="AMP-binding enzyme C-terminal" evidence="3">
    <location>
        <begin position="658"/>
        <end position="741"/>
    </location>
</feature>
<dbReference type="PANTHER" id="PTHR44378:SF2">
    <property type="entry name" value="ACYL-ACTIVATING ENZYME 17, PEROXISOMAL-RELATED"/>
    <property type="match status" value="1"/>
</dbReference>
<evidence type="ECO:0000259" key="2">
    <source>
        <dbReference type="Pfam" id="PF00501"/>
    </source>
</evidence>
<feature type="region of interest" description="Disordered" evidence="1">
    <location>
        <begin position="530"/>
        <end position="566"/>
    </location>
</feature>
<sequence length="758" mass="82816">MAAPRLTPEVLKSHGMTWEIAPSFIDEIAAVMQAESNPCSAWQVLSKQVLRQDHDFRLHQLLHRQVFQGWDVECQGPIPTWIPTDEGTRETNLACFMQVWQGGEAWEERRQGDPTKDWPLLQQLSWEEPEAFWPPVLQHLRVNFHQMPSRMFQAASSGNPDEHVWLPGARLNIAESCLEARDPDAPAIQWADEASPRVVQTISLGSLRLQSFHVAASLQQLGIRPGAAVGVAMPMTPESVAIYLGIILAGCAAVSIADSFAPSEIQSRLKISGAALIFTQDHVMRGKRQHPMFDKVAKAGDVRAVVLPCQAGSAPQAEFRPGDLSWQDFLRAGKPYRREFRPCIVHSNDICNILFSSGTTGEPKAIPWTHVTPIRCGANAWAHQDVRQRDVVCWPTSLGWMMGPWLVFAALLNGAAIALFNGPPLARPFGDFVDAARVTMLGVVPSIVRAWRGSDCMQGFEWGALRCFSSTGEASSPEDYHWLMARGGYKPVMEYCGGTEIGGGFLSGTLLQPQAPATFSTPTIGTNLVLLGPEPEASSSSGSNNDERQQSPHWSLTAAQPAEGQSCSSGFTGELALVPPMLGASQRLLNRDHFHAYYQGMPRLKASSLAGSPVLRRHGDEVERLPCGYYVAHGRSDDTMNLGGIKVSSVELEKACTSEVQEVMEAAAVAVPSLGGGPSRLVLFLVLQPGSLGQHAGAGNQPDKPRLQQQCQQAIRSRLNPLFKVAEVHVVESLPRTASNKVMRRLLREQVDNKASKL</sequence>
<dbReference type="Proteomes" id="UP001438707">
    <property type="component" value="Unassembled WGS sequence"/>
</dbReference>
<organism evidence="4 5">
    <name type="scientific">Apatococcus lobatus</name>
    <dbReference type="NCBI Taxonomy" id="904363"/>
    <lineage>
        <taxon>Eukaryota</taxon>
        <taxon>Viridiplantae</taxon>
        <taxon>Chlorophyta</taxon>
        <taxon>core chlorophytes</taxon>
        <taxon>Trebouxiophyceae</taxon>
        <taxon>Chlorellales</taxon>
        <taxon>Chlorellaceae</taxon>
        <taxon>Apatococcus</taxon>
    </lineage>
</organism>
<reference evidence="4 5" key="1">
    <citation type="journal article" date="2024" name="Nat. Commun.">
        <title>Phylogenomics reveals the evolutionary origins of lichenization in chlorophyte algae.</title>
        <authorList>
            <person name="Puginier C."/>
            <person name="Libourel C."/>
            <person name="Otte J."/>
            <person name="Skaloud P."/>
            <person name="Haon M."/>
            <person name="Grisel S."/>
            <person name="Petersen M."/>
            <person name="Berrin J.G."/>
            <person name="Delaux P.M."/>
            <person name="Dal Grande F."/>
            <person name="Keller J."/>
        </authorList>
    </citation>
    <scope>NUCLEOTIDE SEQUENCE [LARGE SCALE GENOMIC DNA]</scope>
    <source>
        <strain evidence="4 5">SAG 2145</strain>
    </source>
</reference>
<comment type="caution">
    <text evidence="4">The sequence shown here is derived from an EMBL/GenBank/DDBJ whole genome shotgun (WGS) entry which is preliminary data.</text>
</comment>
<dbReference type="InterPro" id="IPR042099">
    <property type="entry name" value="ANL_N_sf"/>
</dbReference>
<feature type="compositionally biased region" description="Low complexity" evidence="1">
    <location>
        <begin position="530"/>
        <end position="544"/>
    </location>
</feature>
<dbReference type="Pfam" id="PF13193">
    <property type="entry name" value="AMP-binding_C"/>
    <property type="match status" value="1"/>
</dbReference>
<accession>A0AAW1S4B4</accession>
<proteinExistence type="predicted"/>
<dbReference type="SUPFAM" id="SSF56801">
    <property type="entry name" value="Acetyl-CoA synthetase-like"/>
    <property type="match status" value="1"/>
</dbReference>
<protein>
    <submittedName>
        <fullName evidence="4">Uncharacterized protein</fullName>
    </submittedName>
</protein>
<gene>
    <name evidence="4" type="ORF">WJX74_006759</name>
</gene>
<evidence type="ECO:0000313" key="5">
    <source>
        <dbReference type="Proteomes" id="UP001438707"/>
    </source>
</evidence>
<dbReference type="EMBL" id="JALJOS010000004">
    <property type="protein sequence ID" value="KAK9840281.1"/>
    <property type="molecule type" value="Genomic_DNA"/>
</dbReference>
<name>A0AAW1S4B4_9CHLO</name>
<feature type="domain" description="AMP-dependent synthetase/ligase" evidence="2">
    <location>
        <begin position="180"/>
        <end position="528"/>
    </location>
</feature>
<evidence type="ECO:0000259" key="3">
    <source>
        <dbReference type="Pfam" id="PF13193"/>
    </source>
</evidence>
<dbReference type="InterPro" id="IPR020845">
    <property type="entry name" value="AMP-binding_CS"/>
</dbReference>
<dbReference type="InterPro" id="IPR025110">
    <property type="entry name" value="AMP-bd_C"/>
</dbReference>